<protein>
    <submittedName>
        <fullName evidence="1">Uncharacterized protein</fullName>
    </submittedName>
</protein>
<gene>
    <name evidence="1" type="ORF">BN741_01052</name>
</gene>
<dbReference type="AlphaFoldDB" id="R7GWL6"/>
<accession>R7GWL6</accession>
<evidence type="ECO:0000313" key="2">
    <source>
        <dbReference type="Proteomes" id="UP000018072"/>
    </source>
</evidence>
<evidence type="ECO:0000313" key="1">
    <source>
        <dbReference type="EMBL" id="CDE31486.1"/>
    </source>
</evidence>
<dbReference type="RefSeq" id="WP_022430271.1">
    <property type="nucleotide sequence ID" value="NZ_FR899243.1"/>
</dbReference>
<dbReference type="STRING" id="1263103.BN741_01052"/>
<proteinExistence type="predicted"/>
<name>R7GWL6_9BACT</name>
<reference evidence="1" key="1">
    <citation type="submission" date="2012-11" db="EMBL/GenBank/DDBJ databases">
        <title>Dependencies among metagenomic species, viruses, plasmids and units of genetic variation.</title>
        <authorList>
            <person name="Nielsen H.B."/>
            <person name="Almeida M."/>
            <person name="Juncker A.S."/>
            <person name="Rasmussen S."/>
            <person name="Li J."/>
            <person name="Sunagawa S."/>
            <person name="Plichta D."/>
            <person name="Gautier L."/>
            <person name="Le Chatelier E."/>
            <person name="Peletier E."/>
            <person name="Bonde I."/>
            <person name="Nielsen T."/>
            <person name="Manichanh C."/>
            <person name="Arumugam M."/>
            <person name="Batto J."/>
            <person name="Santos M.B.Q.D."/>
            <person name="Blom N."/>
            <person name="Borruel N."/>
            <person name="Burgdorf K.S."/>
            <person name="Boumezbeur F."/>
            <person name="Casellas F."/>
            <person name="Dore J."/>
            <person name="Guarner F."/>
            <person name="Hansen T."/>
            <person name="Hildebrand F."/>
            <person name="Kaas R.S."/>
            <person name="Kennedy S."/>
            <person name="Kristiansen K."/>
            <person name="Kultima J.R."/>
            <person name="Leonard P."/>
            <person name="Levenez F."/>
            <person name="Lund O."/>
            <person name="Moumen B."/>
            <person name="Le Paslier D."/>
            <person name="Pons N."/>
            <person name="Pedersen O."/>
            <person name="Prifti E."/>
            <person name="Qin J."/>
            <person name="Raes J."/>
            <person name="Tap J."/>
            <person name="Tims S."/>
            <person name="Ussery D.W."/>
            <person name="Yamada T."/>
            <person name="MetaHit consortium"/>
            <person name="Renault P."/>
            <person name="Sicheritz-Ponten T."/>
            <person name="Bork P."/>
            <person name="Wang J."/>
            <person name="Brunak S."/>
            <person name="Ehrlich S.D."/>
        </authorList>
    </citation>
    <scope>NUCLEOTIDE SEQUENCE [LARGE SCALE GENOMIC DNA]</scope>
</reference>
<sequence length="207" mass="24283">MKKFFILFVLIISAINSFAFEGELHYRSMVNADEFMIAASRGLIFNGVRNQTVLIKGNKTLITDNTQYCQLYDGDNGKIVLYSLACKKGLRFDYEFYRNFMATWSRDKRIIRINKKVSIELSPTIYNVEEHQLLEKYESYDMKVYKILIEHDNNNDNFDIYCINQKMPSSYYDALYHGLSIDGDKLIVKFVNHSLMKLPKMDAITKK</sequence>
<comment type="caution">
    <text evidence="1">The sequence shown here is derived from an EMBL/GenBank/DDBJ whole genome shotgun (WGS) entry which is preliminary data.</text>
</comment>
<dbReference type="EMBL" id="CBIT010000092">
    <property type="protein sequence ID" value="CDE31486.1"/>
    <property type="molecule type" value="Genomic_DNA"/>
</dbReference>
<dbReference type="Proteomes" id="UP000018072">
    <property type="component" value="Unassembled WGS sequence"/>
</dbReference>
<organism evidence="1 2">
    <name type="scientific">Leyella stercorea CAG:629</name>
    <dbReference type="NCBI Taxonomy" id="1263103"/>
    <lineage>
        <taxon>Bacteria</taxon>
        <taxon>Pseudomonadati</taxon>
        <taxon>Bacteroidota</taxon>
        <taxon>Bacteroidia</taxon>
        <taxon>Bacteroidales</taxon>
        <taxon>Prevotellaceae</taxon>
        <taxon>Leyella</taxon>
    </lineage>
</organism>